<dbReference type="EMBL" id="DRCV01000012">
    <property type="protein sequence ID" value="HDK37436.1"/>
    <property type="molecule type" value="Genomic_DNA"/>
</dbReference>
<dbReference type="EC" id="2.9.1.3" evidence="2"/>
<keyword evidence="2" id="KW-0808">Transferase</keyword>
<dbReference type="InterPro" id="IPR036873">
    <property type="entry name" value="Rhodanese-like_dom_sf"/>
</dbReference>
<dbReference type="Proteomes" id="UP000885822">
    <property type="component" value="Unassembled WGS sequence"/>
</dbReference>
<dbReference type="GO" id="GO:0043828">
    <property type="term" value="F:tRNA 2-selenouridine synthase activity"/>
    <property type="evidence" value="ECO:0007669"/>
    <property type="project" value="UniProtKB-EC"/>
</dbReference>
<feature type="active site" description="S-selanylcysteine intermediate" evidence="2">
    <location>
        <position position="96"/>
    </location>
</feature>
<gene>
    <name evidence="4" type="primary">mnmH</name>
    <name evidence="2" type="synonym">selU</name>
    <name evidence="4" type="ORF">ENG92_00250</name>
</gene>
<dbReference type="AlphaFoldDB" id="A0A831NXK3"/>
<comment type="catalytic activity">
    <reaction evidence="2">
        <text>5-methylaminomethyl-2-(Se-phospho)selenouridine(34) in tRNA + H2O = 5-methylaminomethyl-2-selenouridine(34) in tRNA + phosphate</text>
        <dbReference type="Rhea" id="RHEA:60176"/>
        <dbReference type="Rhea" id="RHEA-COMP:10196"/>
        <dbReference type="Rhea" id="RHEA-COMP:15523"/>
        <dbReference type="ChEBI" id="CHEBI:15377"/>
        <dbReference type="ChEBI" id="CHEBI:43474"/>
        <dbReference type="ChEBI" id="CHEBI:82743"/>
        <dbReference type="ChEBI" id="CHEBI:143702"/>
    </reaction>
</comment>
<organism evidence="4">
    <name type="scientific">Thiolapillus brandeum</name>
    <dbReference type="NCBI Taxonomy" id="1076588"/>
    <lineage>
        <taxon>Bacteria</taxon>
        <taxon>Pseudomonadati</taxon>
        <taxon>Pseudomonadota</taxon>
        <taxon>Gammaproteobacteria</taxon>
        <taxon>Chromatiales</taxon>
        <taxon>Sedimenticolaceae</taxon>
        <taxon>Thiolapillus</taxon>
    </lineage>
</organism>
<comment type="catalytic activity">
    <reaction evidence="2">
        <text>5-methylaminomethyl-S-(2E)-geranyl-thiouridine(34) in tRNA + selenophosphate + H(+) = 5-methylaminomethyl-2-(Se-phospho)selenouridine(34) in tRNA + (2E)-thiogeraniol</text>
        <dbReference type="Rhea" id="RHEA:60172"/>
        <dbReference type="Rhea" id="RHEA-COMP:14654"/>
        <dbReference type="Rhea" id="RHEA-COMP:15523"/>
        <dbReference type="ChEBI" id="CHEBI:15378"/>
        <dbReference type="ChEBI" id="CHEBI:16144"/>
        <dbReference type="ChEBI" id="CHEBI:140632"/>
        <dbReference type="ChEBI" id="CHEBI:143702"/>
        <dbReference type="ChEBI" id="CHEBI:143703"/>
    </reaction>
</comment>
<accession>A0A831NXK3</accession>
<reference evidence="4" key="1">
    <citation type="journal article" date="2020" name="mSystems">
        <title>Genome- and Community-Level Interaction Insights into Carbon Utilization and Element Cycling Functions of Hydrothermarchaeota in Hydrothermal Sediment.</title>
        <authorList>
            <person name="Zhou Z."/>
            <person name="Liu Y."/>
            <person name="Xu W."/>
            <person name="Pan J."/>
            <person name="Luo Z.H."/>
            <person name="Li M."/>
        </authorList>
    </citation>
    <scope>NUCLEOTIDE SEQUENCE [LARGE SCALE GENOMIC DNA]</scope>
    <source>
        <strain evidence="4">HyVt-26</strain>
    </source>
</reference>
<dbReference type="InterPro" id="IPR001763">
    <property type="entry name" value="Rhodanese-like_dom"/>
</dbReference>
<comment type="similarity">
    <text evidence="2">Belongs to the SelU family.</text>
</comment>
<protein>
    <recommendedName>
        <fullName evidence="2">tRNA 2-selenouridine synthase</fullName>
        <ecNumber evidence="2">2.9.1.3</ecNumber>
    </recommendedName>
</protein>
<keyword evidence="1 2" id="KW-0711">Selenium</keyword>
<dbReference type="Pfam" id="PF26341">
    <property type="entry name" value="AAA_SelU"/>
    <property type="match status" value="1"/>
</dbReference>
<name>A0A831NXK3_9GAMM</name>
<evidence type="ECO:0000256" key="1">
    <source>
        <dbReference type="ARBA" id="ARBA00023266"/>
    </source>
</evidence>
<dbReference type="GO" id="GO:0016765">
    <property type="term" value="F:transferase activity, transferring alkyl or aryl (other than methyl) groups"/>
    <property type="evidence" value="ECO:0007669"/>
    <property type="project" value="UniProtKB-UniRule"/>
</dbReference>
<evidence type="ECO:0000259" key="3">
    <source>
        <dbReference type="PROSITE" id="PS50206"/>
    </source>
</evidence>
<dbReference type="NCBIfam" id="NF008751">
    <property type="entry name" value="PRK11784.1-3"/>
    <property type="match status" value="1"/>
</dbReference>
<feature type="domain" description="Rhodanese" evidence="3">
    <location>
        <begin position="13"/>
        <end position="137"/>
    </location>
</feature>
<dbReference type="PANTHER" id="PTHR30401">
    <property type="entry name" value="TRNA 2-SELENOURIDINE SYNTHASE"/>
    <property type="match status" value="1"/>
</dbReference>
<evidence type="ECO:0000256" key="2">
    <source>
        <dbReference type="HAMAP-Rule" id="MF_01622"/>
    </source>
</evidence>
<dbReference type="NCBIfam" id="TIGR03167">
    <property type="entry name" value="tRNA_sel_U_synt"/>
    <property type="match status" value="1"/>
</dbReference>
<sequence length="364" mass="41598">MELPEVSDFRELFLRNTPLLDVRAPVEFSAGAFPTANNIPLLNDEERHLIGIRYKEQGQPAAIELGRELIDGQPKAERTAQWQEFVEQHPEGMLYCFRGGMRSKISQEWIYAATGIAYPRIKGGYKALRSFLLEEIDNAIAEIQPIVLGGRTGAGKTIAIHQLQNSIDLEGLAWHRGSAFGGHVTPQPTQIDFENRLSIELIKHRAAQRRTLIFEDESKAVGSRHIPPALYEHMAQSPLVILETSLQERIDNSIQEYVTTALQEYQTLYGKDKGFHKWADYASHSLSRISKRLGGKRYRQMNAKLQYAIDHLRRTGDPEAHRDWISLLLTDYYDPMYDYQIAKKQDRIIFSGTMKDVLGYLKIT</sequence>
<comment type="catalytic activity">
    <reaction evidence="2">
        <text>5-methylaminomethyl-2-thiouridine(34) in tRNA + (2E)-geranyl diphosphate = 5-methylaminomethyl-S-(2E)-geranyl-thiouridine(34) in tRNA + diphosphate</text>
        <dbReference type="Rhea" id="RHEA:14085"/>
        <dbReference type="Rhea" id="RHEA-COMP:10195"/>
        <dbReference type="Rhea" id="RHEA-COMP:14654"/>
        <dbReference type="ChEBI" id="CHEBI:33019"/>
        <dbReference type="ChEBI" id="CHEBI:58057"/>
        <dbReference type="ChEBI" id="CHEBI:74455"/>
        <dbReference type="ChEBI" id="CHEBI:140632"/>
    </reaction>
</comment>
<dbReference type="PROSITE" id="PS50206">
    <property type="entry name" value="RHODANESE_3"/>
    <property type="match status" value="1"/>
</dbReference>
<dbReference type="InterPro" id="IPR017582">
    <property type="entry name" value="SelU"/>
</dbReference>
<dbReference type="NCBIfam" id="NF008750">
    <property type="entry name" value="PRK11784.1-2"/>
    <property type="match status" value="1"/>
</dbReference>
<dbReference type="GO" id="GO:0002098">
    <property type="term" value="P:tRNA wobble uridine modification"/>
    <property type="evidence" value="ECO:0007669"/>
    <property type="project" value="UniProtKB-UniRule"/>
</dbReference>
<evidence type="ECO:0000313" key="4">
    <source>
        <dbReference type="EMBL" id="HDK37436.1"/>
    </source>
</evidence>
<proteinExistence type="inferred from homology"/>
<dbReference type="SMART" id="SM00450">
    <property type="entry name" value="RHOD"/>
    <property type="match status" value="1"/>
</dbReference>
<dbReference type="HAMAP" id="MF_01622">
    <property type="entry name" value="tRNA_sel_U_synth"/>
    <property type="match status" value="1"/>
</dbReference>
<dbReference type="InterPro" id="IPR058840">
    <property type="entry name" value="AAA_SelU"/>
</dbReference>
<comment type="subunit">
    <text evidence="2">Monomer.</text>
</comment>
<comment type="catalytic activity">
    <reaction evidence="2">
        <text>5-methylaminomethyl-2-thiouridine(34) in tRNA + selenophosphate + (2E)-geranyl diphosphate + H2O + H(+) = 5-methylaminomethyl-2-selenouridine(34) in tRNA + (2E)-thiogeraniol + phosphate + diphosphate</text>
        <dbReference type="Rhea" id="RHEA:42716"/>
        <dbReference type="Rhea" id="RHEA-COMP:10195"/>
        <dbReference type="Rhea" id="RHEA-COMP:10196"/>
        <dbReference type="ChEBI" id="CHEBI:15377"/>
        <dbReference type="ChEBI" id="CHEBI:15378"/>
        <dbReference type="ChEBI" id="CHEBI:16144"/>
        <dbReference type="ChEBI" id="CHEBI:33019"/>
        <dbReference type="ChEBI" id="CHEBI:43474"/>
        <dbReference type="ChEBI" id="CHEBI:58057"/>
        <dbReference type="ChEBI" id="CHEBI:74455"/>
        <dbReference type="ChEBI" id="CHEBI:82743"/>
        <dbReference type="ChEBI" id="CHEBI:143703"/>
        <dbReference type="EC" id="2.9.1.3"/>
    </reaction>
</comment>
<comment type="caution">
    <text evidence="4">The sequence shown here is derived from an EMBL/GenBank/DDBJ whole genome shotgun (WGS) entry which is preliminary data.</text>
</comment>
<dbReference type="SUPFAM" id="SSF52821">
    <property type="entry name" value="Rhodanese/Cell cycle control phosphatase"/>
    <property type="match status" value="1"/>
</dbReference>
<dbReference type="PANTHER" id="PTHR30401:SF0">
    <property type="entry name" value="TRNA 2-SELENOURIDINE SYNTHASE"/>
    <property type="match status" value="1"/>
</dbReference>
<comment type="function">
    <text evidence="2">Involved in the post-transcriptional modification of the uridine at the wobble position (U34) of tRNA(Lys), tRNA(Glu) and tRNA(Gln). Catalyzes the conversion of 2-thiouridine (S2U-RNA) to 2-selenouridine (Se2U-RNA). Acts in a two-step process involving geranylation of 2-thiouridine (S2U) to S-geranyl-2-thiouridine (geS2U) and subsequent selenation of the latter derivative to 2-selenouridine (Se2U) in the tRNA chain.</text>
</comment>
<dbReference type="Gene3D" id="3.40.250.10">
    <property type="entry name" value="Rhodanese-like domain"/>
    <property type="match status" value="1"/>
</dbReference>